<keyword evidence="3" id="KW-1185">Reference proteome</keyword>
<comment type="caution">
    <text evidence="2">The sequence shown here is derived from an EMBL/GenBank/DDBJ whole genome shotgun (WGS) entry which is preliminary data.</text>
</comment>
<dbReference type="Proteomes" id="UP000295578">
    <property type="component" value="Unassembled WGS sequence"/>
</dbReference>
<feature type="transmembrane region" description="Helical" evidence="1">
    <location>
        <begin position="57"/>
        <end position="79"/>
    </location>
</feature>
<feature type="transmembrane region" description="Helical" evidence="1">
    <location>
        <begin position="30"/>
        <end position="50"/>
    </location>
</feature>
<organism evidence="2 3">
    <name type="scientific">Actinomadura darangshiensis</name>
    <dbReference type="NCBI Taxonomy" id="705336"/>
    <lineage>
        <taxon>Bacteria</taxon>
        <taxon>Bacillati</taxon>
        <taxon>Actinomycetota</taxon>
        <taxon>Actinomycetes</taxon>
        <taxon>Streptosporangiales</taxon>
        <taxon>Thermomonosporaceae</taxon>
        <taxon>Actinomadura</taxon>
    </lineage>
</organism>
<feature type="transmembrane region" description="Helical" evidence="1">
    <location>
        <begin position="112"/>
        <end position="135"/>
    </location>
</feature>
<protein>
    <submittedName>
        <fullName evidence="2">Uncharacterized protein</fullName>
    </submittedName>
</protein>
<dbReference type="RefSeq" id="WP_132200803.1">
    <property type="nucleotide sequence ID" value="NZ_SMKY01000170.1"/>
</dbReference>
<dbReference type="OrthoDB" id="3830734at2"/>
<sequence length="144" mass="15318">MPTWLMLTLVAIALPRTILADLDVVQPESGLLYYFLALTPFVVWLGVAVLRATRKPITDFLVLGALYGLSLAVVHQVLWDAGAGLGHEPSAGAVSFADDFGSGFHELALRGYTIMIAMMIGVGSGLVAAIVAFAAKPVRTARHR</sequence>
<accession>A0A4R5ARH9</accession>
<evidence type="ECO:0000313" key="3">
    <source>
        <dbReference type="Proteomes" id="UP000295578"/>
    </source>
</evidence>
<keyword evidence="1" id="KW-0472">Membrane</keyword>
<keyword evidence="1" id="KW-0812">Transmembrane</keyword>
<name>A0A4R5ARH9_9ACTN</name>
<gene>
    <name evidence="2" type="ORF">E1293_29735</name>
</gene>
<reference evidence="2 3" key="1">
    <citation type="submission" date="2019-03" db="EMBL/GenBank/DDBJ databases">
        <title>Draft genome sequences of novel Actinobacteria.</title>
        <authorList>
            <person name="Sahin N."/>
            <person name="Ay H."/>
            <person name="Saygin H."/>
        </authorList>
    </citation>
    <scope>NUCLEOTIDE SEQUENCE [LARGE SCALE GENOMIC DNA]</scope>
    <source>
        <strain evidence="2 3">DSM 45941</strain>
    </source>
</reference>
<keyword evidence="1" id="KW-1133">Transmembrane helix</keyword>
<dbReference type="EMBL" id="SMKY01000170">
    <property type="protein sequence ID" value="TDD74296.1"/>
    <property type="molecule type" value="Genomic_DNA"/>
</dbReference>
<evidence type="ECO:0000256" key="1">
    <source>
        <dbReference type="SAM" id="Phobius"/>
    </source>
</evidence>
<proteinExistence type="predicted"/>
<evidence type="ECO:0000313" key="2">
    <source>
        <dbReference type="EMBL" id="TDD74296.1"/>
    </source>
</evidence>
<dbReference type="AlphaFoldDB" id="A0A4R5ARH9"/>